<name>A0ACC7N9C2_9BURK</name>
<evidence type="ECO:0000313" key="1">
    <source>
        <dbReference type="EMBL" id="MFM0104090.1"/>
    </source>
</evidence>
<accession>A0ACC7N9C2</accession>
<proteinExistence type="predicted"/>
<evidence type="ECO:0000313" key="2">
    <source>
        <dbReference type="Proteomes" id="UP001629235"/>
    </source>
</evidence>
<dbReference type="EMBL" id="JAQQDW010000018">
    <property type="protein sequence ID" value="MFM0104090.1"/>
    <property type="molecule type" value="Genomic_DNA"/>
</dbReference>
<organism evidence="1 2">
    <name type="scientific">Paraburkholderia rhynchosiae</name>
    <dbReference type="NCBI Taxonomy" id="487049"/>
    <lineage>
        <taxon>Bacteria</taxon>
        <taxon>Pseudomonadati</taxon>
        <taxon>Pseudomonadota</taxon>
        <taxon>Betaproteobacteria</taxon>
        <taxon>Burkholderiales</taxon>
        <taxon>Burkholderiaceae</taxon>
        <taxon>Paraburkholderia</taxon>
    </lineage>
</organism>
<protein>
    <submittedName>
        <fullName evidence="1">Uncharacterized protein</fullName>
    </submittedName>
</protein>
<reference evidence="1 2" key="1">
    <citation type="journal article" date="2024" name="Chem. Sci.">
        <title>Discovery of megapolipeptins by genome mining of a Burkholderiales bacteria collection.</title>
        <authorList>
            <person name="Paulo B.S."/>
            <person name="Recchia M.J.J."/>
            <person name="Lee S."/>
            <person name="Fergusson C.H."/>
            <person name="Romanowski S.B."/>
            <person name="Hernandez A."/>
            <person name="Krull N."/>
            <person name="Liu D.Y."/>
            <person name="Cavanagh H."/>
            <person name="Bos A."/>
            <person name="Gray C.A."/>
            <person name="Murphy B.T."/>
            <person name="Linington R.G."/>
            <person name="Eustaquio A.S."/>
        </authorList>
    </citation>
    <scope>NUCLEOTIDE SEQUENCE [LARGE SCALE GENOMIC DNA]</scope>
    <source>
        <strain evidence="1 2">RL18-126-BIB-B</strain>
    </source>
</reference>
<dbReference type="Proteomes" id="UP001629235">
    <property type="component" value="Unassembled WGS sequence"/>
</dbReference>
<keyword evidence="2" id="KW-1185">Reference proteome</keyword>
<comment type="caution">
    <text evidence="1">The sequence shown here is derived from an EMBL/GenBank/DDBJ whole genome shotgun (WGS) entry which is preliminary data.</text>
</comment>
<sequence>MRSTVSTREEQRDALLSFARGCGYVGHWTCVSRNAGTALEIDASSKEARRLVTLAMQETAMQVPPSAAETEPTPRANPRDRISHH</sequence>
<gene>
    <name evidence="1" type="ORF">PQR01_11540</name>
</gene>